<name>A0A8C4R3L1_EPTBU</name>
<dbReference type="GO" id="GO:0016020">
    <property type="term" value="C:membrane"/>
    <property type="evidence" value="ECO:0007669"/>
    <property type="project" value="UniProtKB-SubCell"/>
</dbReference>
<keyword evidence="8" id="KW-0357">Heparan sulfate</keyword>
<dbReference type="Pfam" id="PF01034">
    <property type="entry name" value="Syndecan"/>
    <property type="match status" value="1"/>
</dbReference>
<evidence type="ECO:0000259" key="11">
    <source>
        <dbReference type="Pfam" id="PF01034"/>
    </source>
</evidence>
<feature type="transmembrane region" description="Helical" evidence="10">
    <location>
        <begin position="153"/>
        <end position="176"/>
    </location>
</feature>
<dbReference type="InterPro" id="IPR027789">
    <property type="entry name" value="Syndecan/Neurexin_dom"/>
</dbReference>
<reference evidence="12" key="1">
    <citation type="submission" date="2025-08" db="UniProtKB">
        <authorList>
            <consortium name="Ensembl"/>
        </authorList>
    </citation>
    <scope>IDENTIFICATION</scope>
</reference>
<feature type="domain" description="Syndecan/Neurexin" evidence="11">
    <location>
        <begin position="146"/>
        <end position="205"/>
    </location>
</feature>
<keyword evidence="13" id="KW-1185">Reference proteome</keyword>
<keyword evidence="3 10" id="KW-0812">Transmembrane</keyword>
<evidence type="ECO:0000256" key="10">
    <source>
        <dbReference type="SAM" id="Phobius"/>
    </source>
</evidence>
<feature type="region of interest" description="Disordered" evidence="9">
    <location>
        <begin position="187"/>
        <end position="207"/>
    </location>
</feature>
<evidence type="ECO:0000256" key="7">
    <source>
        <dbReference type="ARBA" id="ARBA00023180"/>
    </source>
</evidence>
<evidence type="ECO:0000256" key="4">
    <source>
        <dbReference type="ARBA" id="ARBA00022974"/>
    </source>
</evidence>
<evidence type="ECO:0000256" key="5">
    <source>
        <dbReference type="ARBA" id="ARBA00022989"/>
    </source>
</evidence>
<comment type="subcellular location">
    <subcellularLocation>
        <location evidence="1">Membrane</location>
        <topology evidence="1">Single-pass type I membrane protein</topology>
    </subcellularLocation>
</comment>
<evidence type="ECO:0000313" key="13">
    <source>
        <dbReference type="Proteomes" id="UP000694388"/>
    </source>
</evidence>
<organism evidence="12 13">
    <name type="scientific">Eptatretus burgeri</name>
    <name type="common">Inshore hagfish</name>
    <dbReference type="NCBI Taxonomy" id="7764"/>
    <lineage>
        <taxon>Eukaryota</taxon>
        <taxon>Metazoa</taxon>
        <taxon>Chordata</taxon>
        <taxon>Craniata</taxon>
        <taxon>Vertebrata</taxon>
        <taxon>Cyclostomata</taxon>
        <taxon>Myxini</taxon>
        <taxon>Myxiniformes</taxon>
        <taxon>Myxinidae</taxon>
        <taxon>Eptatretinae</taxon>
        <taxon>Eptatretus</taxon>
    </lineage>
</organism>
<evidence type="ECO:0000256" key="2">
    <source>
        <dbReference type="ARBA" id="ARBA00005343"/>
    </source>
</evidence>
<keyword evidence="7" id="KW-0325">Glycoprotein</keyword>
<keyword evidence="4" id="KW-0654">Proteoglycan</keyword>
<dbReference type="PANTHER" id="PTHR10915">
    <property type="entry name" value="SYNDECAN"/>
    <property type="match status" value="1"/>
</dbReference>
<evidence type="ECO:0000256" key="3">
    <source>
        <dbReference type="ARBA" id="ARBA00022692"/>
    </source>
</evidence>
<keyword evidence="6 10" id="KW-0472">Membrane</keyword>
<evidence type="ECO:0000256" key="1">
    <source>
        <dbReference type="ARBA" id="ARBA00004479"/>
    </source>
</evidence>
<comment type="similarity">
    <text evidence="2">Belongs to the syndecan proteoglycan family.</text>
</comment>
<evidence type="ECO:0000256" key="6">
    <source>
        <dbReference type="ARBA" id="ARBA00023136"/>
    </source>
</evidence>
<dbReference type="GO" id="GO:0009986">
    <property type="term" value="C:cell surface"/>
    <property type="evidence" value="ECO:0007669"/>
    <property type="project" value="TreeGrafter"/>
</dbReference>
<dbReference type="GO" id="GO:0016477">
    <property type="term" value="P:cell migration"/>
    <property type="evidence" value="ECO:0007669"/>
    <property type="project" value="TreeGrafter"/>
</dbReference>
<reference evidence="12" key="2">
    <citation type="submission" date="2025-09" db="UniProtKB">
        <authorList>
            <consortium name="Ensembl"/>
        </authorList>
    </citation>
    <scope>IDENTIFICATION</scope>
</reference>
<dbReference type="InterPro" id="IPR001050">
    <property type="entry name" value="Syndecan"/>
</dbReference>
<dbReference type="PANTHER" id="PTHR10915:SF1">
    <property type="entry name" value="SYNDECAN"/>
    <property type="match status" value="1"/>
</dbReference>
<evidence type="ECO:0000256" key="8">
    <source>
        <dbReference type="ARBA" id="ARBA00023207"/>
    </source>
</evidence>
<dbReference type="AlphaFoldDB" id="A0A8C4R3L1"/>
<dbReference type="Ensembl" id="ENSEBUT00000024967.1">
    <property type="protein sequence ID" value="ENSEBUP00000024391.1"/>
    <property type="gene ID" value="ENSEBUG00000015040.1"/>
</dbReference>
<keyword evidence="5 10" id="KW-1133">Transmembrane helix</keyword>
<feature type="region of interest" description="Disordered" evidence="9">
    <location>
        <begin position="30"/>
        <end position="86"/>
    </location>
</feature>
<evidence type="ECO:0000256" key="9">
    <source>
        <dbReference type="SAM" id="MobiDB-lite"/>
    </source>
</evidence>
<feature type="compositionally biased region" description="Acidic residues" evidence="9">
    <location>
        <begin position="56"/>
        <end position="76"/>
    </location>
</feature>
<proteinExistence type="inferred from homology"/>
<dbReference type="Proteomes" id="UP000694388">
    <property type="component" value="Unplaced"/>
</dbReference>
<protein>
    <submittedName>
        <fullName evidence="12">Syndecan 2</fullName>
    </submittedName>
</protein>
<dbReference type="GeneTree" id="ENSGT00940000157222"/>
<feature type="compositionally biased region" description="Basic and acidic residues" evidence="9">
    <location>
        <begin position="43"/>
        <end position="55"/>
    </location>
</feature>
<evidence type="ECO:0000313" key="12">
    <source>
        <dbReference type="Ensembl" id="ENSEBUP00000024391.1"/>
    </source>
</evidence>
<sequence>MVVAVNAGVQEFAPGIEKPKVDLEIKVDTDVHAATEETNTYERNSDKEKDLKRPEEDVEGVVDWEGEGEGEGEDDGQPPLQDGGEKIESKIVVVARGKDQAEVGSSSAPNEELEDEWIVGDEKEVLEGEVRGGDEDVSAQKTTTQSLLERTEVLAAVVAGGVVGLLFAILLVLLLVHRVRKKDEGSYALGEAPPPAYGQAPNKEFYA</sequence>
<accession>A0A8C4R3L1</accession>